<sequence length="185" mass="20085">MVPSASSVELLGVKAAISDQQLAVIHASRKKTRSLQSVRSQIYRFISSSVKGRACFAPYRAASFCSPRIIMSSGVQSICNMDRSILAYCRRVNGATPNIATKKAAQLSSFIVRSCVQQKVVNCPLGTFSAPTLAAHTVLKPPRSLPSCSLSKAGMSEVRRATVNFFADKLHCPSRRLIRVIRNIG</sequence>
<dbReference type="VEuPathDB" id="TriTrypDB:C3747_21g376"/>
<evidence type="ECO:0000313" key="1">
    <source>
        <dbReference type="EMBL" id="PWV16803.1"/>
    </source>
</evidence>
<dbReference type="EMBL" id="PRFC01000021">
    <property type="protein sequence ID" value="PWV16803.1"/>
    <property type="molecule type" value="Genomic_DNA"/>
</dbReference>
<accession>A0A2V2X9I3</accession>
<proteinExistence type="predicted"/>
<evidence type="ECO:0000313" key="2">
    <source>
        <dbReference type="Proteomes" id="UP000246078"/>
    </source>
</evidence>
<dbReference type="VEuPathDB" id="TriTrypDB:TcG_10257"/>
<organism evidence="1 2">
    <name type="scientific">Trypanosoma cruzi</name>
    <dbReference type="NCBI Taxonomy" id="5693"/>
    <lineage>
        <taxon>Eukaryota</taxon>
        <taxon>Discoba</taxon>
        <taxon>Euglenozoa</taxon>
        <taxon>Kinetoplastea</taxon>
        <taxon>Metakinetoplastina</taxon>
        <taxon>Trypanosomatida</taxon>
        <taxon>Trypanosomatidae</taxon>
        <taxon>Trypanosoma</taxon>
        <taxon>Schizotrypanum</taxon>
    </lineage>
</organism>
<dbReference type="Proteomes" id="UP000246078">
    <property type="component" value="Unassembled WGS sequence"/>
</dbReference>
<dbReference type="AlphaFoldDB" id="A0A2V2X9I3"/>
<dbReference type="VEuPathDB" id="TriTrypDB:TcG_05393"/>
<name>A0A2V2X9I3_TRYCR</name>
<reference evidence="1 2" key="1">
    <citation type="journal article" date="2018" name="Microb. Genom.">
        <title>Expanding an expanded genome: long-read sequencing of Trypanosoma cruzi.</title>
        <authorList>
            <person name="Berna L."/>
            <person name="Rodriguez M."/>
            <person name="Chiribao M.L."/>
            <person name="Parodi-Talice A."/>
            <person name="Pita S."/>
            <person name="Rijo G."/>
            <person name="Alvarez-Valin F."/>
            <person name="Robello C."/>
        </authorList>
    </citation>
    <scope>NUCLEOTIDE SEQUENCE [LARGE SCALE GENOMIC DNA]</scope>
    <source>
        <strain evidence="1 2">TCC</strain>
    </source>
</reference>
<comment type="caution">
    <text evidence="1">The sequence shown here is derived from an EMBL/GenBank/DDBJ whole genome shotgun (WGS) entry which is preliminary data.</text>
</comment>
<dbReference type="VEuPathDB" id="TriTrypDB:TcCLB.510829.20"/>
<gene>
    <name evidence="1" type="ORF">C3747_21g376</name>
</gene>
<protein>
    <submittedName>
        <fullName evidence="1">Uncharacterized protein</fullName>
    </submittedName>
</protein>
<dbReference type="VEuPathDB" id="TriTrypDB:TcCL_NonESM06508"/>